<dbReference type="Pfam" id="PF00646">
    <property type="entry name" value="F-box"/>
    <property type="match status" value="1"/>
</dbReference>
<dbReference type="PANTHER" id="PTHR31672:SF10">
    <property type="entry name" value="F-BOX DOMAIN-CONTAINING PROTEIN"/>
    <property type="match status" value="1"/>
</dbReference>
<dbReference type="InterPro" id="IPR001810">
    <property type="entry name" value="F-box_dom"/>
</dbReference>
<sequence length="381" mass="43082">MSDNIPFELQAEIIKRVLPVKSLIRFRSVSKQWKSLIDSSEFITHHTLNNKTQPQHLLVRYITGGTGRRFVSADTCLPEDKYVSIVDDDNFPHHKFSPVVPPTVKLLGRPYLLDWSHGLVCLLGCTRDRVNRKKLVVVWNPLIGKSVGIEIPDRADIVIGFGVCPKTSDPKILKISCFVNSEAEATAEVFTLSSGAWRNVSMNMPFKSKLLQFFNTQVVVDGVIYWLSYDNITDKFTIYSFDLASEEFGEAVDFPYSFGRLYNISKINDSLVVLSHHCLVTILTPKPFCDVLMMLKNGVSKPSFTKLFTVNDVQVNSMIGFRKNGQPIMDRTKTHGYDGELEVYDLCSERINVLGIYGSLFRVSSFTESLLLLNHSDSIIH</sequence>
<dbReference type="SMART" id="SM00256">
    <property type="entry name" value="FBOX"/>
    <property type="match status" value="1"/>
</dbReference>
<dbReference type="InterPro" id="IPR036047">
    <property type="entry name" value="F-box-like_dom_sf"/>
</dbReference>
<dbReference type="InterPro" id="IPR050796">
    <property type="entry name" value="SCF_F-box_component"/>
</dbReference>
<evidence type="ECO:0000313" key="3">
    <source>
        <dbReference type="Proteomes" id="UP000215914"/>
    </source>
</evidence>
<comment type="caution">
    <text evidence="2">The sequence shown here is derived from an EMBL/GenBank/DDBJ whole genome shotgun (WGS) entry which is preliminary data.</text>
</comment>
<evidence type="ECO:0000313" key="2">
    <source>
        <dbReference type="EMBL" id="KAF5797413.1"/>
    </source>
</evidence>
<dbReference type="Gramene" id="mRNA:HanXRQr2_Chr07g0280321">
    <property type="protein sequence ID" value="CDS:HanXRQr2_Chr07g0280321.1"/>
    <property type="gene ID" value="HanXRQr2_Chr07g0280321"/>
</dbReference>
<dbReference type="Proteomes" id="UP000215914">
    <property type="component" value="Unassembled WGS sequence"/>
</dbReference>
<reference evidence="2" key="2">
    <citation type="submission" date="2020-06" db="EMBL/GenBank/DDBJ databases">
        <title>Helianthus annuus Genome sequencing and assembly Release 2.</title>
        <authorList>
            <person name="Gouzy J."/>
            <person name="Langlade N."/>
            <person name="Munos S."/>
        </authorList>
    </citation>
    <scope>NUCLEOTIDE SEQUENCE</scope>
    <source>
        <tissue evidence="2">Leaves</tissue>
    </source>
</reference>
<organism evidence="2 3">
    <name type="scientific">Helianthus annuus</name>
    <name type="common">Common sunflower</name>
    <dbReference type="NCBI Taxonomy" id="4232"/>
    <lineage>
        <taxon>Eukaryota</taxon>
        <taxon>Viridiplantae</taxon>
        <taxon>Streptophyta</taxon>
        <taxon>Embryophyta</taxon>
        <taxon>Tracheophyta</taxon>
        <taxon>Spermatophyta</taxon>
        <taxon>Magnoliopsida</taxon>
        <taxon>eudicotyledons</taxon>
        <taxon>Gunneridae</taxon>
        <taxon>Pentapetalae</taxon>
        <taxon>asterids</taxon>
        <taxon>campanulids</taxon>
        <taxon>Asterales</taxon>
        <taxon>Asteraceae</taxon>
        <taxon>Asteroideae</taxon>
        <taxon>Heliantheae alliance</taxon>
        <taxon>Heliantheae</taxon>
        <taxon>Helianthus</taxon>
    </lineage>
</organism>
<dbReference type="InterPro" id="IPR017451">
    <property type="entry name" value="F-box-assoc_interact_dom"/>
</dbReference>
<dbReference type="NCBIfam" id="TIGR01640">
    <property type="entry name" value="F_box_assoc_1"/>
    <property type="match status" value="1"/>
</dbReference>
<dbReference type="InterPro" id="IPR006527">
    <property type="entry name" value="F-box-assoc_dom_typ1"/>
</dbReference>
<dbReference type="CDD" id="cd22157">
    <property type="entry name" value="F-box_AtFBW1-like"/>
    <property type="match status" value="1"/>
</dbReference>
<accession>A0A9K3IIA9</accession>
<feature type="domain" description="F-box" evidence="1">
    <location>
        <begin position="5"/>
        <end position="46"/>
    </location>
</feature>
<dbReference type="EMBL" id="MNCJ02000322">
    <property type="protein sequence ID" value="KAF5797413.1"/>
    <property type="molecule type" value="Genomic_DNA"/>
</dbReference>
<dbReference type="AlphaFoldDB" id="A0A9K3IIA9"/>
<proteinExistence type="predicted"/>
<protein>
    <submittedName>
        <fullName evidence="2">F-box domain-containing protein</fullName>
    </submittedName>
</protein>
<name>A0A9K3IIA9_HELAN</name>
<reference evidence="2" key="1">
    <citation type="journal article" date="2017" name="Nature">
        <title>The sunflower genome provides insights into oil metabolism, flowering and Asterid evolution.</title>
        <authorList>
            <person name="Badouin H."/>
            <person name="Gouzy J."/>
            <person name="Grassa C.J."/>
            <person name="Murat F."/>
            <person name="Staton S.E."/>
            <person name="Cottret L."/>
            <person name="Lelandais-Briere C."/>
            <person name="Owens G.L."/>
            <person name="Carrere S."/>
            <person name="Mayjonade B."/>
            <person name="Legrand L."/>
            <person name="Gill N."/>
            <person name="Kane N.C."/>
            <person name="Bowers J.E."/>
            <person name="Hubner S."/>
            <person name="Bellec A."/>
            <person name="Berard A."/>
            <person name="Berges H."/>
            <person name="Blanchet N."/>
            <person name="Boniface M.C."/>
            <person name="Brunel D."/>
            <person name="Catrice O."/>
            <person name="Chaidir N."/>
            <person name="Claudel C."/>
            <person name="Donnadieu C."/>
            <person name="Faraut T."/>
            <person name="Fievet G."/>
            <person name="Helmstetter N."/>
            <person name="King M."/>
            <person name="Knapp S.J."/>
            <person name="Lai Z."/>
            <person name="Le Paslier M.C."/>
            <person name="Lippi Y."/>
            <person name="Lorenzon L."/>
            <person name="Mandel J.R."/>
            <person name="Marage G."/>
            <person name="Marchand G."/>
            <person name="Marquand E."/>
            <person name="Bret-Mestries E."/>
            <person name="Morien E."/>
            <person name="Nambeesan S."/>
            <person name="Nguyen T."/>
            <person name="Pegot-Espagnet P."/>
            <person name="Pouilly N."/>
            <person name="Raftis F."/>
            <person name="Sallet E."/>
            <person name="Schiex T."/>
            <person name="Thomas J."/>
            <person name="Vandecasteele C."/>
            <person name="Vares D."/>
            <person name="Vear F."/>
            <person name="Vautrin S."/>
            <person name="Crespi M."/>
            <person name="Mangin B."/>
            <person name="Burke J.M."/>
            <person name="Salse J."/>
            <person name="Munos S."/>
            <person name="Vincourt P."/>
            <person name="Rieseberg L.H."/>
            <person name="Langlade N.B."/>
        </authorList>
    </citation>
    <scope>NUCLEOTIDE SEQUENCE</scope>
    <source>
        <tissue evidence="2">Leaves</tissue>
    </source>
</reference>
<dbReference type="Pfam" id="PF07734">
    <property type="entry name" value="FBA_1"/>
    <property type="match status" value="1"/>
</dbReference>
<dbReference type="PANTHER" id="PTHR31672">
    <property type="entry name" value="BNACNNG10540D PROTEIN"/>
    <property type="match status" value="1"/>
</dbReference>
<gene>
    <name evidence="2" type="ORF">HanXRQr2_Chr07g0280321</name>
</gene>
<evidence type="ECO:0000259" key="1">
    <source>
        <dbReference type="SMART" id="SM00256"/>
    </source>
</evidence>
<dbReference type="SUPFAM" id="SSF81383">
    <property type="entry name" value="F-box domain"/>
    <property type="match status" value="1"/>
</dbReference>
<keyword evidence="3" id="KW-1185">Reference proteome</keyword>